<dbReference type="Pfam" id="PF09834">
    <property type="entry name" value="DUF2061"/>
    <property type="match status" value="1"/>
</dbReference>
<evidence type="ECO:0000313" key="2">
    <source>
        <dbReference type="EMBL" id="AZQ43551.1"/>
    </source>
</evidence>
<protein>
    <submittedName>
        <fullName evidence="2">DUF2061 domain-containing protein</fullName>
    </submittedName>
</protein>
<sequence>MILDQFLYTSAKTQKTTTATTSQDSTVRSIVKSVSWRVIGTIDTVLISYFLTGEINTAFAIGGVELITKMVLYVAHERVWNCIKFGRRP</sequence>
<dbReference type="KEGG" id="noj:EJ995_04615"/>
<reference evidence="2 3" key="1">
    <citation type="submission" date="2018-12" db="EMBL/GenBank/DDBJ databases">
        <title>Complete genome of Nonlabens sp. MJ115.</title>
        <authorList>
            <person name="Choi H.S."/>
            <person name="Jung J."/>
        </authorList>
    </citation>
    <scope>NUCLEOTIDE SEQUENCE [LARGE SCALE GENOMIC DNA]</scope>
    <source>
        <strain evidence="2 3">MJ115</strain>
    </source>
</reference>
<name>A0A3S9MWG5_9FLAO</name>
<dbReference type="RefSeq" id="WP_126446068.1">
    <property type="nucleotide sequence ID" value="NZ_CP034549.1"/>
</dbReference>
<gene>
    <name evidence="2" type="ORF">EJ995_04615</name>
</gene>
<dbReference type="OrthoDB" id="197461at2"/>
<dbReference type="EMBL" id="CP034549">
    <property type="protein sequence ID" value="AZQ43551.1"/>
    <property type="molecule type" value="Genomic_DNA"/>
</dbReference>
<dbReference type="AlphaFoldDB" id="A0A3S9MWG5"/>
<dbReference type="Proteomes" id="UP000279600">
    <property type="component" value="Chromosome"/>
</dbReference>
<organism evidence="2 3">
    <name type="scientific">Nonlabens ponticola</name>
    <dbReference type="NCBI Taxonomy" id="2496866"/>
    <lineage>
        <taxon>Bacteria</taxon>
        <taxon>Pseudomonadati</taxon>
        <taxon>Bacteroidota</taxon>
        <taxon>Flavobacteriia</taxon>
        <taxon>Flavobacteriales</taxon>
        <taxon>Flavobacteriaceae</taxon>
        <taxon>Nonlabens</taxon>
    </lineage>
</organism>
<evidence type="ECO:0000313" key="3">
    <source>
        <dbReference type="Proteomes" id="UP000279600"/>
    </source>
</evidence>
<feature type="domain" description="DUF2061" evidence="1">
    <location>
        <begin position="30"/>
        <end position="81"/>
    </location>
</feature>
<accession>A0A3S9MWG5</accession>
<evidence type="ECO:0000259" key="1">
    <source>
        <dbReference type="Pfam" id="PF09834"/>
    </source>
</evidence>
<dbReference type="InterPro" id="IPR018638">
    <property type="entry name" value="DUF2061_membrane"/>
</dbReference>
<proteinExistence type="predicted"/>
<keyword evidence="3" id="KW-1185">Reference proteome</keyword>